<keyword evidence="1" id="KW-1133">Transmembrane helix</keyword>
<organism evidence="2 3">
    <name type="scientific">Caerostris darwini</name>
    <dbReference type="NCBI Taxonomy" id="1538125"/>
    <lineage>
        <taxon>Eukaryota</taxon>
        <taxon>Metazoa</taxon>
        <taxon>Ecdysozoa</taxon>
        <taxon>Arthropoda</taxon>
        <taxon>Chelicerata</taxon>
        <taxon>Arachnida</taxon>
        <taxon>Araneae</taxon>
        <taxon>Araneomorphae</taxon>
        <taxon>Entelegynae</taxon>
        <taxon>Araneoidea</taxon>
        <taxon>Araneidae</taxon>
        <taxon>Caerostris</taxon>
    </lineage>
</organism>
<evidence type="ECO:0000256" key="1">
    <source>
        <dbReference type="SAM" id="Phobius"/>
    </source>
</evidence>
<accession>A0AAV4X4G6</accession>
<sequence length="108" mass="12573">MSSVLPNSLFSSYLLFPFDILQQTSGYFLLSLDALSCWFFVCQTNIGAIYALSLPKEKHIRHLRHEAVYIAMEESKTTCEKSYLKDAEDQTKHYRLDRELTMKIESNL</sequence>
<evidence type="ECO:0000313" key="2">
    <source>
        <dbReference type="EMBL" id="GIY88669.1"/>
    </source>
</evidence>
<dbReference type="Proteomes" id="UP001054837">
    <property type="component" value="Unassembled WGS sequence"/>
</dbReference>
<reference evidence="2 3" key="1">
    <citation type="submission" date="2021-06" db="EMBL/GenBank/DDBJ databases">
        <title>Caerostris darwini draft genome.</title>
        <authorList>
            <person name="Kono N."/>
            <person name="Arakawa K."/>
        </authorList>
    </citation>
    <scope>NUCLEOTIDE SEQUENCE [LARGE SCALE GENOMIC DNA]</scope>
</reference>
<comment type="caution">
    <text evidence="2">The sequence shown here is derived from an EMBL/GenBank/DDBJ whole genome shotgun (WGS) entry which is preliminary data.</text>
</comment>
<name>A0AAV4X4G6_9ARAC</name>
<feature type="transmembrane region" description="Helical" evidence="1">
    <location>
        <begin position="27"/>
        <end position="52"/>
    </location>
</feature>
<gene>
    <name evidence="2" type="ORF">CDAR_420801</name>
</gene>
<proteinExistence type="predicted"/>
<evidence type="ECO:0000313" key="3">
    <source>
        <dbReference type="Proteomes" id="UP001054837"/>
    </source>
</evidence>
<protein>
    <submittedName>
        <fullName evidence="2">Uncharacterized protein</fullName>
    </submittedName>
</protein>
<keyword evidence="1" id="KW-0472">Membrane</keyword>
<keyword evidence="3" id="KW-1185">Reference proteome</keyword>
<keyword evidence="1" id="KW-0812">Transmembrane</keyword>
<dbReference type="EMBL" id="BPLQ01015522">
    <property type="protein sequence ID" value="GIY88669.1"/>
    <property type="molecule type" value="Genomic_DNA"/>
</dbReference>
<dbReference type="AlphaFoldDB" id="A0AAV4X4G6"/>